<dbReference type="InterPro" id="IPR050109">
    <property type="entry name" value="HTH-type_TetR-like_transc_reg"/>
</dbReference>
<keyword evidence="3" id="KW-0804">Transcription</keyword>
<dbReference type="PANTHER" id="PTHR30055">
    <property type="entry name" value="HTH-TYPE TRANSCRIPTIONAL REGULATOR RUTR"/>
    <property type="match status" value="1"/>
</dbReference>
<comment type="caution">
    <text evidence="6">The sequence shown here is derived from an EMBL/GenBank/DDBJ whole genome shotgun (WGS) entry which is preliminary data.</text>
</comment>
<keyword evidence="1" id="KW-0805">Transcription regulation</keyword>
<proteinExistence type="predicted"/>
<dbReference type="SUPFAM" id="SSF46689">
    <property type="entry name" value="Homeodomain-like"/>
    <property type="match status" value="1"/>
</dbReference>
<evidence type="ECO:0000256" key="1">
    <source>
        <dbReference type="ARBA" id="ARBA00023015"/>
    </source>
</evidence>
<gene>
    <name evidence="6" type="ORF">GCM10009727_25800</name>
</gene>
<dbReference type="Pfam" id="PF00440">
    <property type="entry name" value="TetR_N"/>
    <property type="match status" value="1"/>
</dbReference>
<dbReference type="InterPro" id="IPR001647">
    <property type="entry name" value="HTH_TetR"/>
</dbReference>
<feature type="domain" description="HTH tetR-type" evidence="5">
    <location>
        <begin position="12"/>
        <end position="72"/>
    </location>
</feature>
<dbReference type="PANTHER" id="PTHR30055:SF234">
    <property type="entry name" value="HTH-TYPE TRANSCRIPTIONAL REGULATOR BETI"/>
    <property type="match status" value="1"/>
</dbReference>
<feature type="DNA-binding region" description="H-T-H motif" evidence="4">
    <location>
        <begin position="35"/>
        <end position="54"/>
    </location>
</feature>
<dbReference type="Proteomes" id="UP001501020">
    <property type="component" value="Unassembled WGS sequence"/>
</dbReference>
<dbReference type="PROSITE" id="PS50977">
    <property type="entry name" value="HTH_TETR_2"/>
    <property type="match status" value="1"/>
</dbReference>
<reference evidence="7" key="1">
    <citation type="journal article" date="2019" name="Int. J. Syst. Evol. Microbiol.">
        <title>The Global Catalogue of Microorganisms (GCM) 10K type strain sequencing project: providing services to taxonomists for standard genome sequencing and annotation.</title>
        <authorList>
            <consortium name="The Broad Institute Genomics Platform"/>
            <consortium name="The Broad Institute Genome Sequencing Center for Infectious Disease"/>
            <person name="Wu L."/>
            <person name="Ma J."/>
        </authorList>
    </citation>
    <scope>NUCLEOTIDE SEQUENCE [LARGE SCALE GENOMIC DNA]</scope>
    <source>
        <strain evidence="7">JCM 13850</strain>
    </source>
</reference>
<evidence type="ECO:0000256" key="3">
    <source>
        <dbReference type="ARBA" id="ARBA00023163"/>
    </source>
</evidence>
<evidence type="ECO:0000259" key="5">
    <source>
        <dbReference type="PROSITE" id="PS50977"/>
    </source>
</evidence>
<keyword evidence="7" id="KW-1185">Reference proteome</keyword>
<sequence>MASPRRVGTETSKTRDLILNCVERLMLEAGYASVSYRAIAAKAEVTPGLVQYYFPTLDEVFVAAIRRRSQQNLEKLAEALRTRADQPLHVLWDYSRDESAAALTTEFLALGNHRKSIRAEITEWTERVRRLQVDALDEAIRDRPVTLGPLSQGTLLFLVTGIPKLIRLEEGVGIASAHAEVVKEFEEFLDSVEPEGGRD</sequence>
<dbReference type="InterPro" id="IPR009057">
    <property type="entry name" value="Homeodomain-like_sf"/>
</dbReference>
<dbReference type="EMBL" id="BAAAMR010000018">
    <property type="protein sequence ID" value="GAA2132777.1"/>
    <property type="molecule type" value="Genomic_DNA"/>
</dbReference>
<organism evidence="6 7">
    <name type="scientific">Actinomadura napierensis</name>
    <dbReference type="NCBI Taxonomy" id="267854"/>
    <lineage>
        <taxon>Bacteria</taxon>
        <taxon>Bacillati</taxon>
        <taxon>Actinomycetota</taxon>
        <taxon>Actinomycetes</taxon>
        <taxon>Streptosporangiales</taxon>
        <taxon>Thermomonosporaceae</taxon>
        <taxon>Actinomadura</taxon>
    </lineage>
</organism>
<evidence type="ECO:0000256" key="4">
    <source>
        <dbReference type="PROSITE-ProRule" id="PRU00335"/>
    </source>
</evidence>
<dbReference type="Gene3D" id="1.10.357.10">
    <property type="entry name" value="Tetracycline Repressor, domain 2"/>
    <property type="match status" value="1"/>
</dbReference>
<accession>A0ABP5KI11</accession>
<protein>
    <submittedName>
        <fullName evidence="6">TetR/AcrR family transcriptional regulator</fullName>
    </submittedName>
</protein>
<keyword evidence="2 4" id="KW-0238">DNA-binding</keyword>
<evidence type="ECO:0000313" key="7">
    <source>
        <dbReference type="Proteomes" id="UP001501020"/>
    </source>
</evidence>
<name>A0ABP5KI11_9ACTN</name>
<evidence type="ECO:0000313" key="6">
    <source>
        <dbReference type="EMBL" id="GAA2132777.1"/>
    </source>
</evidence>
<evidence type="ECO:0000256" key="2">
    <source>
        <dbReference type="ARBA" id="ARBA00023125"/>
    </source>
</evidence>